<dbReference type="Proteomes" id="UP000184476">
    <property type="component" value="Unassembled WGS sequence"/>
</dbReference>
<dbReference type="AlphaFoldDB" id="A0A1M5ASI3"/>
<proteinExistence type="predicted"/>
<gene>
    <name evidence="1" type="ORF">SAMN05444392_11572</name>
</gene>
<keyword evidence="2" id="KW-1185">Reference proteome</keyword>
<protein>
    <submittedName>
        <fullName evidence="1">Uncharacterized protein</fullName>
    </submittedName>
</protein>
<evidence type="ECO:0000313" key="2">
    <source>
        <dbReference type="Proteomes" id="UP000184476"/>
    </source>
</evidence>
<name>A0A1M5ASI3_9BACL</name>
<sequence>MAGFDVVWAYEFIPVVQATYRANVANRMNEAEKD</sequence>
<reference evidence="1 2" key="1">
    <citation type="submission" date="2016-11" db="EMBL/GenBank/DDBJ databases">
        <authorList>
            <person name="Jaros S."/>
            <person name="Januszkiewicz K."/>
            <person name="Wedrychowicz H."/>
        </authorList>
    </citation>
    <scope>NUCLEOTIDE SEQUENCE [LARGE SCALE GENOMIC DNA]</scope>
    <source>
        <strain evidence="1 2">DSM 44666</strain>
    </source>
</reference>
<accession>A0A1M5ASI3</accession>
<dbReference type="EMBL" id="FQVL01000015">
    <property type="protein sequence ID" value="SHF33047.1"/>
    <property type="molecule type" value="Genomic_DNA"/>
</dbReference>
<organism evidence="1 2">
    <name type="scientific">Seinonella peptonophila</name>
    <dbReference type="NCBI Taxonomy" id="112248"/>
    <lineage>
        <taxon>Bacteria</taxon>
        <taxon>Bacillati</taxon>
        <taxon>Bacillota</taxon>
        <taxon>Bacilli</taxon>
        <taxon>Bacillales</taxon>
        <taxon>Thermoactinomycetaceae</taxon>
        <taxon>Seinonella</taxon>
    </lineage>
</organism>
<evidence type="ECO:0000313" key="1">
    <source>
        <dbReference type="EMBL" id="SHF33047.1"/>
    </source>
</evidence>